<dbReference type="EMBL" id="MN271656">
    <property type="protein sequence ID" value="QGF19670.1"/>
    <property type="molecule type" value="Genomic_DNA"/>
</dbReference>
<sequence>MKVTKLTEDWLLIEATTTQRTKVPVHIQIREPSSGARLGKVIEEYDTTRDTTEEVTTGDVAVITSRQYNLMQGNYALGGCCITWKGVMRYSAAHYSARWDTWYGQQGQTARLLVSQGIPCPKKVHSLFTRIGDSV</sequence>
<protein>
    <submittedName>
        <fullName evidence="1">Uncharacterized protein</fullName>
    </submittedName>
</protein>
<keyword evidence="2" id="KW-1185">Reference proteome</keyword>
<accession>A0A5Q2F0R6</accession>
<dbReference type="Proteomes" id="UP000355363">
    <property type="component" value="Segment"/>
</dbReference>
<reference evidence="1 2" key="1">
    <citation type="submission" date="2019-08" db="EMBL/GenBank/DDBJ databases">
        <title>Phage-based cocktail containing Podoviridae and Myoviridae bacteriophages inhibit growth of Pectobacterium spp. under in vitro and in vivo conditions.</title>
        <authorList>
            <person name="Zaczek-Moczydlowska M."/>
            <person name="Young G.K."/>
            <person name="Trudgett J."/>
            <person name="Fleming C.C."/>
            <person name="Campbell K."/>
            <person name="OHanlon R."/>
        </authorList>
    </citation>
    <scope>NUCLEOTIDE SEQUENCE [LARGE SCALE GENOMIC DNA]</scope>
</reference>
<evidence type="ECO:0000313" key="2">
    <source>
        <dbReference type="Proteomes" id="UP000355363"/>
    </source>
</evidence>
<organism evidence="1 2">
    <name type="scientific">Pectobacterium phage MA2</name>
    <dbReference type="NCBI Taxonomy" id="2608298"/>
    <lineage>
        <taxon>Viruses</taxon>
        <taxon>Duplodnaviria</taxon>
        <taxon>Heunggongvirae</taxon>
        <taxon>Uroviricota</taxon>
        <taxon>Caudoviricetes</taxon>
        <taxon>Autographivirales</taxon>
        <taxon>Autoscriptoviridae</taxon>
        <taxon>Corkvirinae</taxon>
        <taxon>Kotilavirus</taxon>
        <taxon>Kotilavirus MA2</taxon>
    </lineage>
</organism>
<proteinExistence type="predicted"/>
<name>A0A5Q2F0R6_9CAUD</name>
<evidence type="ECO:0000313" key="1">
    <source>
        <dbReference type="EMBL" id="QGF19670.1"/>
    </source>
</evidence>
<gene>
    <name evidence="1" type="ORF">MA2_11</name>
</gene>